<accession>A0A0C9XXS4</accession>
<evidence type="ECO:0000313" key="3">
    <source>
        <dbReference type="Proteomes" id="UP000054477"/>
    </source>
</evidence>
<gene>
    <name evidence="2" type="ORF">K443DRAFT_279521</name>
</gene>
<keyword evidence="3" id="KW-1185">Reference proteome</keyword>
<dbReference type="Pfam" id="PF11327">
    <property type="entry name" value="Egh16-like"/>
    <property type="match status" value="1"/>
</dbReference>
<sequence>MFFKIWAFAILIVALALQAQAHAAVAPVLGVAGAPKRSDVKRPSAANPCGAGVNIAGTIDKSTAVQAAADGSFEATAIDFNAGGDGSRQFTAQVDATGVGKTFVAAEVTTNGDPAPKTVGSQPLVVQLPAGTKCTGGTTKNKCLVSFKSSAGFGNCVVVQQGGGAGTAGTNKGKKAAAGTRAARAMLAGLETRFEDTTATLKRSIKDWMWV</sequence>
<name>A0A0C9XXS4_9AGAR</name>
<proteinExistence type="predicted"/>
<dbReference type="PANTHER" id="PTHR34618:SF1">
    <property type="entry name" value="SECRETED PROTEIN"/>
    <property type="match status" value="1"/>
</dbReference>
<feature type="chain" id="PRO_5002206463" evidence="1">
    <location>
        <begin position="24"/>
        <end position="211"/>
    </location>
</feature>
<dbReference type="AlphaFoldDB" id="A0A0C9XXS4"/>
<evidence type="ECO:0000313" key="2">
    <source>
        <dbReference type="EMBL" id="KIK06414.1"/>
    </source>
</evidence>
<reference evidence="2 3" key="1">
    <citation type="submission" date="2014-04" db="EMBL/GenBank/DDBJ databases">
        <authorList>
            <consortium name="DOE Joint Genome Institute"/>
            <person name="Kuo A."/>
            <person name="Kohler A."/>
            <person name="Nagy L.G."/>
            <person name="Floudas D."/>
            <person name="Copeland A."/>
            <person name="Barry K.W."/>
            <person name="Cichocki N."/>
            <person name="Veneault-Fourrey C."/>
            <person name="LaButti K."/>
            <person name="Lindquist E.A."/>
            <person name="Lipzen A."/>
            <person name="Lundell T."/>
            <person name="Morin E."/>
            <person name="Murat C."/>
            <person name="Sun H."/>
            <person name="Tunlid A."/>
            <person name="Henrissat B."/>
            <person name="Grigoriev I.V."/>
            <person name="Hibbett D.S."/>
            <person name="Martin F."/>
            <person name="Nordberg H.P."/>
            <person name="Cantor M.N."/>
            <person name="Hua S.X."/>
        </authorList>
    </citation>
    <scope>NUCLEOTIDE SEQUENCE [LARGE SCALE GENOMIC DNA]</scope>
    <source>
        <strain evidence="2 3">LaAM-08-1</strain>
    </source>
</reference>
<dbReference type="HOGENOM" id="CLU_076643_1_0_1"/>
<dbReference type="EMBL" id="KN838553">
    <property type="protein sequence ID" value="KIK06414.1"/>
    <property type="molecule type" value="Genomic_DNA"/>
</dbReference>
<dbReference type="InterPro" id="IPR021476">
    <property type="entry name" value="Egh16-like"/>
</dbReference>
<organism evidence="2 3">
    <name type="scientific">Laccaria amethystina LaAM-08-1</name>
    <dbReference type="NCBI Taxonomy" id="1095629"/>
    <lineage>
        <taxon>Eukaryota</taxon>
        <taxon>Fungi</taxon>
        <taxon>Dikarya</taxon>
        <taxon>Basidiomycota</taxon>
        <taxon>Agaricomycotina</taxon>
        <taxon>Agaricomycetes</taxon>
        <taxon>Agaricomycetidae</taxon>
        <taxon>Agaricales</taxon>
        <taxon>Agaricineae</taxon>
        <taxon>Hydnangiaceae</taxon>
        <taxon>Laccaria</taxon>
    </lineage>
</organism>
<evidence type="ECO:0000256" key="1">
    <source>
        <dbReference type="SAM" id="SignalP"/>
    </source>
</evidence>
<dbReference type="OrthoDB" id="3241054at2759"/>
<dbReference type="Proteomes" id="UP000054477">
    <property type="component" value="Unassembled WGS sequence"/>
</dbReference>
<keyword evidence="1" id="KW-0732">Signal</keyword>
<dbReference type="PANTHER" id="PTHR34618">
    <property type="entry name" value="SURFACE PROTEIN MAS1, PUTATIVE-RELATED"/>
    <property type="match status" value="1"/>
</dbReference>
<dbReference type="STRING" id="1095629.A0A0C9XXS4"/>
<protein>
    <submittedName>
        <fullName evidence="2">Uncharacterized protein</fullName>
    </submittedName>
</protein>
<reference evidence="3" key="2">
    <citation type="submission" date="2015-01" db="EMBL/GenBank/DDBJ databases">
        <title>Evolutionary Origins and Diversification of the Mycorrhizal Mutualists.</title>
        <authorList>
            <consortium name="DOE Joint Genome Institute"/>
            <consortium name="Mycorrhizal Genomics Consortium"/>
            <person name="Kohler A."/>
            <person name="Kuo A."/>
            <person name="Nagy L.G."/>
            <person name="Floudas D."/>
            <person name="Copeland A."/>
            <person name="Barry K.W."/>
            <person name="Cichocki N."/>
            <person name="Veneault-Fourrey C."/>
            <person name="LaButti K."/>
            <person name="Lindquist E.A."/>
            <person name="Lipzen A."/>
            <person name="Lundell T."/>
            <person name="Morin E."/>
            <person name="Murat C."/>
            <person name="Riley R."/>
            <person name="Ohm R."/>
            <person name="Sun H."/>
            <person name="Tunlid A."/>
            <person name="Henrissat B."/>
            <person name="Grigoriev I.V."/>
            <person name="Hibbett D.S."/>
            <person name="Martin F."/>
        </authorList>
    </citation>
    <scope>NUCLEOTIDE SEQUENCE [LARGE SCALE GENOMIC DNA]</scope>
    <source>
        <strain evidence="3">LaAM-08-1</strain>
    </source>
</reference>
<feature type="signal peptide" evidence="1">
    <location>
        <begin position="1"/>
        <end position="23"/>
    </location>
</feature>